<comment type="catalytic activity">
    <reaction evidence="9">
        <text>ATP + H2O = ADP + phosphate + H(+)</text>
        <dbReference type="Rhea" id="RHEA:13065"/>
        <dbReference type="ChEBI" id="CHEBI:15377"/>
        <dbReference type="ChEBI" id="CHEBI:15378"/>
        <dbReference type="ChEBI" id="CHEBI:30616"/>
        <dbReference type="ChEBI" id="CHEBI:43474"/>
        <dbReference type="ChEBI" id="CHEBI:456216"/>
        <dbReference type="EC" id="5.6.2.4"/>
    </reaction>
</comment>
<evidence type="ECO:0000256" key="6">
    <source>
        <dbReference type="ARBA" id="ARBA00023235"/>
    </source>
</evidence>
<reference evidence="12 13" key="1">
    <citation type="submission" date="2024-10" db="EMBL/GenBank/DDBJ databases">
        <title>The Natural Products Discovery Center: Release of the First 8490 Sequenced Strains for Exploring Actinobacteria Biosynthetic Diversity.</title>
        <authorList>
            <person name="Kalkreuter E."/>
            <person name="Kautsar S.A."/>
            <person name="Yang D."/>
            <person name="Bader C.D."/>
            <person name="Teijaro C.N."/>
            <person name="Fluegel L."/>
            <person name="Davis C.M."/>
            <person name="Simpson J.R."/>
            <person name="Lauterbach L."/>
            <person name="Steele A.D."/>
            <person name="Gui C."/>
            <person name="Meng S."/>
            <person name="Li G."/>
            <person name="Viehrig K."/>
            <person name="Ye F."/>
            <person name="Su P."/>
            <person name="Kiefer A.F."/>
            <person name="Nichols A."/>
            <person name="Cepeda A.J."/>
            <person name="Yan W."/>
            <person name="Fan B."/>
            <person name="Jiang Y."/>
            <person name="Adhikari A."/>
            <person name="Zheng C.-J."/>
            <person name="Schuster L."/>
            <person name="Cowan T.M."/>
            <person name="Smanski M.J."/>
            <person name="Chevrette M.G."/>
            <person name="De Carvalho L.P.S."/>
            <person name="Shen B."/>
        </authorList>
    </citation>
    <scope>NUCLEOTIDE SEQUENCE [LARGE SCALE GENOMIC DNA]</scope>
    <source>
        <strain evidence="12 13">NPDC049503</strain>
    </source>
</reference>
<comment type="caution">
    <text evidence="12">The sequence shown here is derived from an EMBL/GenBank/DDBJ whole genome shotgun (WGS) entry which is preliminary data.</text>
</comment>
<dbReference type="SMART" id="SM00490">
    <property type="entry name" value="HELICc"/>
    <property type="match status" value="1"/>
</dbReference>
<protein>
    <recommendedName>
        <fullName evidence="8">DNA 3'-5' helicase</fullName>
        <ecNumber evidence="8">5.6.2.4</ecNumber>
    </recommendedName>
</protein>
<dbReference type="Pfam" id="PF13625">
    <property type="entry name" value="Helicase_C_3"/>
    <property type="match status" value="1"/>
</dbReference>
<proteinExistence type="inferred from homology"/>
<dbReference type="SMART" id="SM00487">
    <property type="entry name" value="DEXDc"/>
    <property type="match status" value="1"/>
</dbReference>
<keyword evidence="2" id="KW-0547">Nucleotide-binding</keyword>
<dbReference type="PANTHER" id="PTHR11274:SF0">
    <property type="entry name" value="GENERAL TRANSCRIPTION AND DNA REPAIR FACTOR IIH HELICASE SUBUNIT XPB"/>
    <property type="match status" value="1"/>
</dbReference>
<comment type="similarity">
    <text evidence="1">Belongs to the helicase family. RAD25/XPB subfamily.</text>
</comment>
<dbReference type="PROSITE" id="PS51192">
    <property type="entry name" value="HELICASE_ATP_BIND_1"/>
    <property type="match status" value="1"/>
</dbReference>
<evidence type="ECO:0000256" key="7">
    <source>
        <dbReference type="ARBA" id="ARBA00034617"/>
    </source>
</evidence>
<dbReference type="InterPro" id="IPR014001">
    <property type="entry name" value="Helicase_ATP-bd"/>
</dbReference>
<evidence type="ECO:0000256" key="2">
    <source>
        <dbReference type="ARBA" id="ARBA00022741"/>
    </source>
</evidence>
<evidence type="ECO:0000313" key="12">
    <source>
        <dbReference type="EMBL" id="MFI7445211.1"/>
    </source>
</evidence>
<keyword evidence="6" id="KW-0413">Isomerase</keyword>
<dbReference type="InterPro" id="IPR050615">
    <property type="entry name" value="ATP-dep_DNA_Helicase"/>
</dbReference>
<evidence type="ECO:0000256" key="3">
    <source>
        <dbReference type="ARBA" id="ARBA00022801"/>
    </source>
</evidence>
<dbReference type="RefSeq" id="WP_397025620.1">
    <property type="nucleotide sequence ID" value="NZ_JBITMB010000012.1"/>
</dbReference>
<feature type="domain" description="Helicase ATP-binding" evidence="10">
    <location>
        <begin position="190"/>
        <end position="344"/>
    </location>
</feature>
<dbReference type="CDD" id="cd18789">
    <property type="entry name" value="SF2_C_XPB"/>
    <property type="match status" value="1"/>
</dbReference>
<keyword evidence="5" id="KW-0067">ATP-binding</keyword>
<evidence type="ECO:0000313" key="13">
    <source>
        <dbReference type="Proteomes" id="UP001612928"/>
    </source>
</evidence>
<name>A0ABW8AGQ0_9ACTN</name>
<evidence type="ECO:0000256" key="9">
    <source>
        <dbReference type="ARBA" id="ARBA00048988"/>
    </source>
</evidence>
<keyword evidence="13" id="KW-1185">Reference proteome</keyword>
<dbReference type="Pfam" id="PF04851">
    <property type="entry name" value="ResIII"/>
    <property type="match status" value="1"/>
</dbReference>
<dbReference type="InterPro" id="IPR006935">
    <property type="entry name" value="Helicase/UvrB_N"/>
</dbReference>
<dbReference type="PRINTS" id="PR00851">
    <property type="entry name" value="XRODRMPGMNTB"/>
</dbReference>
<dbReference type="Gene3D" id="3.40.50.300">
    <property type="entry name" value="P-loop containing nucleotide triphosphate hydrolases"/>
    <property type="match status" value="2"/>
</dbReference>
<dbReference type="InterPro" id="IPR032830">
    <property type="entry name" value="XPB/Ssl2_N"/>
</dbReference>
<sequence>MNDGPLIVQSDKTLLLEVDHDRADECRKAIAPFAELERAPEHVHTYRVTPLALWNARAAGHDAEQVIDALIGYSRYPVPHALLVDIAETMARYGRLRLEKHPVSGLVLTSTDRAVLEEVLRSKKIQPMLGERLGADSVIVHPSDRGNVKQALLKLGWPAEDLAGYVDGEHHPIKLTQEGWSLRPYQQAAADAFWHGGSGVVVLPCGAGKTIVGAAAMAHAQATTLILVTNTVSAHQWKQELIRRTSLTEDEIGEYSGSKKEIRPVTIATYQVMTTRRKGVYSHLELFDARDWGLIVYDEVHLLPAPIFRMTADLQARRRVGLTATLVREDGREGDVFSLIGPKRYDAPWKEMEHQGWIAPADCVEVRVTLTDEERLAYAMAEQEERYRFCSTTPSKTRVTEALVRRHLGEQVLVIGQYIDQLDELGEHLNAPVIKGETRIKERERLYQAFRDKEIQVLVVSKVANFSIDLPEASVAIQVSGTFGSRQEEAQRLGRVLRPKSGGGGARFYTVVSRDTVDQEFAAHRQRFLAEQGYAYRIIDADDVLDEV</sequence>
<dbReference type="PANTHER" id="PTHR11274">
    <property type="entry name" value="RAD25/XP-B DNA REPAIR HELICASE"/>
    <property type="match status" value="1"/>
</dbReference>
<feature type="domain" description="Helicase C-terminal" evidence="11">
    <location>
        <begin position="398"/>
        <end position="548"/>
    </location>
</feature>
<dbReference type="NCBIfam" id="NF045503">
    <property type="entry name" value="repair_heli_XPB"/>
    <property type="match status" value="1"/>
</dbReference>
<dbReference type="PROSITE" id="PS51194">
    <property type="entry name" value="HELICASE_CTER"/>
    <property type="match status" value="1"/>
</dbReference>
<organism evidence="12 13">
    <name type="scientific">Nonomuraea indica</name>
    <dbReference type="NCBI Taxonomy" id="1581193"/>
    <lineage>
        <taxon>Bacteria</taxon>
        <taxon>Bacillati</taxon>
        <taxon>Actinomycetota</taxon>
        <taxon>Actinomycetes</taxon>
        <taxon>Streptosporangiales</taxon>
        <taxon>Streptosporangiaceae</taxon>
        <taxon>Nonomuraea</taxon>
    </lineage>
</organism>
<keyword evidence="4 12" id="KW-0347">Helicase</keyword>
<keyword evidence="3" id="KW-0378">Hydrolase</keyword>
<dbReference type="SUPFAM" id="SSF52540">
    <property type="entry name" value="P-loop containing nucleoside triphosphate hydrolases"/>
    <property type="match status" value="2"/>
</dbReference>
<dbReference type="Pfam" id="PF16203">
    <property type="entry name" value="ERCC3_RAD25_C"/>
    <property type="match status" value="1"/>
</dbReference>
<dbReference type="InterPro" id="IPR032438">
    <property type="entry name" value="ERCC3_RAD25_C"/>
</dbReference>
<dbReference type="Proteomes" id="UP001612928">
    <property type="component" value="Unassembled WGS sequence"/>
</dbReference>
<evidence type="ECO:0000256" key="4">
    <source>
        <dbReference type="ARBA" id="ARBA00022806"/>
    </source>
</evidence>
<evidence type="ECO:0000256" key="1">
    <source>
        <dbReference type="ARBA" id="ARBA00006637"/>
    </source>
</evidence>
<gene>
    <name evidence="12" type="ORF">ACIBP5_35020</name>
</gene>
<dbReference type="EC" id="5.6.2.4" evidence="8"/>
<accession>A0ABW8AGQ0</accession>
<evidence type="ECO:0000259" key="11">
    <source>
        <dbReference type="PROSITE" id="PS51194"/>
    </source>
</evidence>
<evidence type="ECO:0000256" key="8">
    <source>
        <dbReference type="ARBA" id="ARBA00034808"/>
    </source>
</evidence>
<dbReference type="InterPro" id="IPR001650">
    <property type="entry name" value="Helicase_C-like"/>
</dbReference>
<evidence type="ECO:0000259" key="10">
    <source>
        <dbReference type="PROSITE" id="PS51192"/>
    </source>
</evidence>
<evidence type="ECO:0000256" key="5">
    <source>
        <dbReference type="ARBA" id="ARBA00022840"/>
    </source>
</evidence>
<dbReference type="InterPro" id="IPR027417">
    <property type="entry name" value="P-loop_NTPase"/>
</dbReference>
<dbReference type="GO" id="GO:0004386">
    <property type="term" value="F:helicase activity"/>
    <property type="evidence" value="ECO:0007669"/>
    <property type="project" value="UniProtKB-KW"/>
</dbReference>
<dbReference type="EMBL" id="JBITMB010000012">
    <property type="protein sequence ID" value="MFI7445211.1"/>
    <property type="molecule type" value="Genomic_DNA"/>
</dbReference>
<comment type="catalytic activity">
    <reaction evidence="7">
        <text>Couples ATP hydrolysis with the unwinding of duplex DNA by translocating in the 3'-5' direction.</text>
        <dbReference type="EC" id="5.6.2.4"/>
    </reaction>
</comment>